<reference evidence="2 3" key="1">
    <citation type="journal article" date="2012" name="J. Bacteriol.">
        <title>Genome sequence of benzo(a)pyrene-degrading bacterium Novosphingobium pentaromativorans US6-1.</title>
        <authorList>
            <person name="Luo Y.R."/>
            <person name="Kang S.G."/>
            <person name="Kim S.J."/>
            <person name="Kim M.R."/>
            <person name="Li N."/>
            <person name="Lee J.H."/>
            <person name="Kwon K.K."/>
        </authorList>
    </citation>
    <scope>NUCLEOTIDE SEQUENCE [LARGE SCALE GENOMIC DNA]</scope>
    <source>
        <strain evidence="2 3">US6-1</strain>
    </source>
</reference>
<dbReference type="EMBL" id="AGFM01000017">
    <property type="protein sequence ID" value="EHJ61692.1"/>
    <property type="molecule type" value="Genomic_DNA"/>
</dbReference>
<dbReference type="AlphaFoldDB" id="G6EAQ5"/>
<name>G6EAQ5_9SPHN</name>
<evidence type="ECO:0000256" key="1">
    <source>
        <dbReference type="SAM" id="MobiDB-lite"/>
    </source>
</evidence>
<gene>
    <name evidence="2" type="ORF">NSU_1453</name>
</gene>
<dbReference type="Proteomes" id="UP000004030">
    <property type="component" value="Unassembled WGS sequence"/>
</dbReference>
<comment type="caution">
    <text evidence="2">The sequence shown here is derived from an EMBL/GenBank/DDBJ whole genome shotgun (WGS) entry which is preliminary data.</text>
</comment>
<sequence>MMLRQDAPLLHPAASVSQEEAAPPGRGFALSGRRLAGSGACFR</sequence>
<proteinExistence type="predicted"/>
<evidence type="ECO:0000313" key="2">
    <source>
        <dbReference type="EMBL" id="EHJ61692.1"/>
    </source>
</evidence>
<accession>G6EAQ5</accession>
<protein>
    <submittedName>
        <fullName evidence="2">Uncharacterized protein</fullName>
    </submittedName>
</protein>
<feature type="region of interest" description="Disordered" evidence="1">
    <location>
        <begin position="1"/>
        <end position="29"/>
    </location>
</feature>
<evidence type="ECO:0000313" key="3">
    <source>
        <dbReference type="Proteomes" id="UP000004030"/>
    </source>
</evidence>
<organism evidence="2 3">
    <name type="scientific">Novosphingobium pentaromativorans US6-1</name>
    <dbReference type="NCBI Taxonomy" id="1088721"/>
    <lineage>
        <taxon>Bacteria</taxon>
        <taxon>Pseudomonadati</taxon>
        <taxon>Pseudomonadota</taxon>
        <taxon>Alphaproteobacteria</taxon>
        <taxon>Sphingomonadales</taxon>
        <taxon>Sphingomonadaceae</taxon>
        <taxon>Novosphingobium</taxon>
    </lineage>
</organism>
<dbReference type="PATRIC" id="fig|1088721.3.peg.1435"/>
<keyword evidence="3" id="KW-1185">Reference proteome</keyword>